<feature type="domain" description="CRC" evidence="5">
    <location>
        <begin position="456"/>
        <end position="585"/>
    </location>
</feature>
<evidence type="ECO:0000256" key="4">
    <source>
        <dbReference type="SAM" id="MobiDB-lite"/>
    </source>
</evidence>
<dbReference type="EMBL" id="JBEAFC010000004">
    <property type="protein sequence ID" value="KAL1557383.1"/>
    <property type="molecule type" value="Genomic_DNA"/>
</dbReference>
<dbReference type="InterPro" id="IPR033467">
    <property type="entry name" value="Tesmin/TSO1-like_CXC"/>
</dbReference>
<evidence type="ECO:0000313" key="7">
    <source>
        <dbReference type="Proteomes" id="UP001567538"/>
    </source>
</evidence>
<feature type="compositionally biased region" description="Polar residues" evidence="4">
    <location>
        <begin position="1"/>
        <end position="17"/>
    </location>
</feature>
<dbReference type="GO" id="GO:0005634">
    <property type="term" value="C:nucleus"/>
    <property type="evidence" value="ECO:0007669"/>
    <property type="project" value="UniProtKB-SubCell"/>
</dbReference>
<comment type="similarity">
    <text evidence="2">Belongs to the lin-54 family.</text>
</comment>
<organism evidence="6 7">
    <name type="scientific">Salvia divinorum</name>
    <name type="common">Maria pastora</name>
    <name type="synonym">Diviner's sage</name>
    <dbReference type="NCBI Taxonomy" id="28513"/>
    <lineage>
        <taxon>Eukaryota</taxon>
        <taxon>Viridiplantae</taxon>
        <taxon>Streptophyta</taxon>
        <taxon>Embryophyta</taxon>
        <taxon>Tracheophyta</taxon>
        <taxon>Spermatophyta</taxon>
        <taxon>Magnoliopsida</taxon>
        <taxon>eudicotyledons</taxon>
        <taxon>Gunneridae</taxon>
        <taxon>Pentapetalae</taxon>
        <taxon>asterids</taxon>
        <taxon>lamiids</taxon>
        <taxon>Lamiales</taxon>
        <taxon>Lamiaceae</taxon>
        <taxon>Nepetoideae</taxon>
        <taxon>Mentheae</taxon>
        <taxon>Salviinae</taxon>
        <taxon>Salvia</taxon>
        <taxon>Salvia subgen. Calosphace</taxon>
    </lineage>
</organism>
<dbReference type="PANTHER" id="PTHR46159:SF6">
    <property type="entry name" value="OS12G0605300 PROTEIN"/>
    <property type="match status" value="1"/>
</dbReference>
<dbReference type="InterPro" id="IPR005172">
    <property type="entry name" value="CRC"/>
</dbReference>
<evidence type="ECO:0000313" key="6">
    <source>
        <dbReference type="EMBL" id="KAL1557383.1"/>
    </source>
</evidence>
<dbReference type="PANTHER" id="PTHR46159">
    <property type="entry name" value="PROTEIN TESMIN/TSO1-LIKE CXC 2"/>
    <property type="match status" value="1"/>
</dbReference>
<dbReference type="PROSITE" id="PS51634">
    <property type="entry name" value="CRC"/>
    <property type="match status" value="1"/>
</dbReference>
<evidence type="ECO:0000256" key="1">
    <source>
        <dbReference type="ARBA" id="ARBA00004123"/>
    </source>
</evidence>
<feature type="region of interest" description="Disordered" evidence="4">
    <location>
        <begin position="751"/>
        <end position="793"/>
    </location>
</feature>
<dbReference type="Proteomes" id="UP001567538">
    <property type="component" value="Unassembled WGS sequence"/>
</dbReference>
<feature type="compositionally biased region" description="Polar residues" evidence="4">
    <location>
        <begin position="412"/>
        <end position="423"/>
    </location>
</feature>
<name>A0ABD1HLN7_SALDI</name>
<evidence type="ECO:0000259" key="5">
    <source>
        <dbReference type="PROSITE" id="PS51634"/>
    </source>
</evidence>
<evidence type="ECO:0000256" key="2">
    <source>
        <dbReference type="ARBA" id="ARBA00007267"/>
    </source>
</evidence>
<comment type="subcellular location">
    <subcellularLocation>
        <location evidence="1">Nucleus</location>
    </subcellularLocation>
</comment>
<dbReference type="AlphaFoldDB" id="A0ABD1HLN7"/>
<reference evidence="6 7" key="1">
    <citation type="submission" date="2024-06" db="EMBL/GenBank/DDBJ databases">
        <title>A chromosome level genome sequence of Diviner's sage (Salvia divinorum).</title>
        <authorList>
            <person name="Ford S.A."/>
            <person name="Ro D.-K."/>
            <person name="Ness R.W."/>
            <person name="Phillips M.A."/>
        </authorList>
    </citation>
    <scope>NUCLEOTIDE SEQUENCE [LARGE SCALE GENOMIC DNA]</scope>
    <source>
        <strain evidence="6">SAF-2024a</strain>
        <tissue evidence="6">Leaf</tissue>
    </source>
</reference>
<keyword evidence="7" id="KW-1185">Reference proteome</keyword>
<feature type="region of interest" description="Disordered" evidence="4">
    <location>
        <begin position="110"/>
        <end position="129"/>
    </location>
</feature>
<dbReference type="InterPro" id="IPR044522">
    <property type="entry name" value="TSO1-like"/>
</dbReference>
<dbReference type="Pfam" id="PF03638">
    <property type="entry name" value="TCR"/>
    <property type="match status" value="2"/>
</dbReference>
<feature type="region of interest" description="Disordered" evidence="4">
    <location>
        <begin position="1"/>
        <end position="23"/>
    </location>
</feature>
<dbReference type="SMART" id="SM01114">
    <property type="entry name" value="CXC"/>
    <property type="match status" value="2"/>
</dbReference>
<accession>A0ABD1HLN7</accession>
<gene>
    <name evidence="6" type="ORF">AAHA92_07969</name>
</gene>
<comment type="caution">
    <text evidence="6">The sequence shown here is derived from an EMBL/GenBank/DDBJ whole genome shotgun (WGS) entry which is preliminary data.</text>
</comment>
<proteinExistence type="inferred from homology"/>
<keyword evidence="3" id="KW-0539">Nucleus</keyword>
<evidence type="ECO:0000256" key="3">
    <source>
        <dbReference type="ARBA" id="ARBA00023242"/>
    </source>
</evidence>
<protein>
    <submittedName>
        <fullName evidence="6">Protein tesmin/TSO1-like CXC 3 isoform X1</fullName>
    </submittedName>
</protein>
<feature type="region of interest" description="Disordered" evidence="4">
    <location>
        <begin position="808"/>
        <end position="836"/>
    </location>
</feature>
<feature type="region of interest" description="Disordered" evidence="4">
    <location>
        <begin position="412"/>
        <end position="454"/>
    </location>
</feature>
<feature type="compositionally biased region" description="Polar residues" evidence="4">
    <location>
        <begin position="762"/>
        <end position="772"/>
    </location>
</feature>
<sequence length="836" mass="90755">MDSPESSPPASTSNASETAPVEDSPVFSYISNLSPLQPVKSSSVTQGFPGLNSPPLVFASPQLIPHKSRAQFSRTSFDKLQVRLEDSKNSVTTDKGHGEQNIQLNTSIAASTEKSSDSNSSVDELIQSPSGSCEQVLEDIVNVDSSDPNFSFDSTIKKSERNDQLANAPTCSTETVENFRHELNSGITGELAVTHPFTCKETEDAQTELILINASASEKAMGQGDEVSVNCSTVGTELPANNAVVYRSEDNFMTELQNAKTGQAAPLDQSSHLLTGSKAFQNRGVRRRCLQFENAQHNIISNRLAQDTSDGEKPKTRFLETPLMPIDGKLYPQNTLNSSIKLPKPSGFGLHLNSILNTVQAGSAATINVKTAQWDCVSATTDGNTHETHACASDGSSLSLATNVVEPDNNSVTLNSNSNQSILGNKRNTEKGSGLEGTNNLSPKKKRMNTTESDDGYKRCNCKRSKCLKLYCDCFAAGIYCADDCSCQECFNRPDYEETVIETRQKIESRDPFAFAPRVVQHIIEQSPSVSRGEDRSNFTPASARHKKGCKCKKSMCLKKYCECYQANVGCSDGCRCEGCKNVFGQKGEYGMAKVFLAGEDSQETTDDLSAEKCEIDASRSHTYHIEFVNPNNLTPLTPAFQFPNHEKDGSAAWFPSGKHFQSPESGLTYASPYAMSSASHNISANNAVIPESSKESRHGNGNTVDELSAARSRSSLVWQGSPITPMAEFSGSKVPQEDVFEFGLSNTVQDDTPEILKDSPTPLNTVKANSPNRKRVSPPHGQPHEHTSSSSADLRIARKFILKAVPSFPPLTPCIDSKTLAVQPDSSPENRDDNK</sequence>